<dbReference type="InterPro" id="IPR010559">
    <property type="entry name" value="Sig_transdc_His_kin_internal"/>
</dbReference>
<keyword evidence="1" id="KW-0812">Transmembrane</keyword>
<feature type="transmembrane region" description="Helical" evidence="1">
    <location>
        <begin position="406"/>
        <end position="427"/>
    </location>
</feature>
<evidence type="ECO:0000259" key="2">
    <source>
        <dbReference type="Pfam" id="PF06580"/>
    </source>
</evidence>
<gene>
    <name evidence="4" type="ORF">K1I41_07720</name>
</gene>
<keyword evidence="5" id="KW-1185">Reference proteome</keyword>
<feature type="transmembrane region" description="Helical" evidence="1">
    <location>
        <begin position="374"/>
        <end position="394"/>
    </location>
</feature>
<evidence type="ECO:0000256" key="1">
    <source>
        <dbReference type="SAM" id="Phobius"/>
    </source>
</evidence>
<evidence type="ECO:0000313" key="4">
    <source>
        <dbReference type="EMBL" id="QYJ67446.1"/>
    </source>
</evidence>
<feature type="transmembrane region" description="Helical" evidence="1">
    <location>
        <begin position="79"/>
        <end position="100"/>
    </location>
</feature>
<feature type="transmembrane region" description="Helical" evidence="1">
    <location>
        <begin position="120"/>
        <end position="142"/>
    </location>
</feature>
<feature type="domain" description="2TM" evidence="3">
    <location>
        <begin position="363"/>
        <end position="441"/>
    </location>
</feature>
<dbReference type="PANTHER" id="PTHR34220">
    <property type="entry name" value="SENSOR HISTIDINE KINASE YPDA"/>
    <property type="match status" value="1"/>
</dbReference>
<dbReference type="PANTHER" id="PTHR34220:SF7">
    <property type="entry name" value="SENSOR HISTIDINE KINASE YPDA"/>
    <property type="match status" value="1"/>
</dbReference>
<feature type="transmembrane region" description="Helical" evidence="1">
    <location>
        <begin position="38"/>
        <end position="58"/>
    </location>
</feature>
<dbReference type="Pfam" id="PF13239">
    <property type="entry name" value="2TM"/>
    <property type="match status" value="1"/>
</dbReference>
<organism evidence="4 5">
    <name type="scientific">Flavobacterium litorale</name>
    <dbReference type="NCBI Taxonomy" id="2856519"/>
    <lineage>
        <taxon>Bacteria</taxon>
        <taxon>Pseudomonadati</taxon>
        <taxon>Bacteroidota</taxon>
        <taxon>Flavobacteriia</taxon>
        <taxon>Flavobacteriales</taxon>
        <taxon>Flavobacteriaceae</taxon>
        <taxon>Flavobacterium</taxon>
    </lineage>
</organism>
<dbReference type="InterPro" id="IPR025698">
    <property type="entry name" value="2TM_dom"/>
</dbReference>
<keyword evidence="1" id="KW-0472">Membrane</keyword>
<name>A0ABX8V8U1_9FLAO</name>
<proteinExistence type="predicted"/>
<dbReference type="InterPro" id="IPR050640">
    <property type="entry name" value="Bact_2-comp_sensor_kinase"/>
</dbReference>
<dbReference type="InterPro" id="IPR036890">
    <property type="entry name" value="HATPase_C_sf"/>
</dbReference>
<feature type="transmembrane region" description="Helical" evidence="1">
    <location>
        <begin position="12"/>
        <end position="32"/>
    </location>
</feature>
<reference evidence="4 5" key="1">
    <citation type="submission" date="2021-07" db="EMBL/GenBank/DDBJ databases">
        <title>Flavobacterium WSW3-B6 sp.nov, isolated from seaweed.</title>
        <authorList>
            <person name="Muhammad N."/>
            <person name="Ho H."/>
            <person name="Lee Y.-J."/>
            <person name="Nguyen T."/>
            <person name="Ho J."/>
            <person name="Kim S.-G."/>
        </authorList>
    </citation>
    <scope>NUCLEOTIDE SEQUENCE [LARGE SCALE GENOMIC DNA]</scope>
    <source>
        <strain evidence="4 5">WSW3-B6</strain>
    </source>
</reference>
<evidence type="ECO:0000313" key="5">
    <source>
        <dbReference type="Proteomes" id="UP000825381"/>
    </source>
</evidence>
<protein>
    <submittedName>
        <fullName evidence="4">2TM domain-containing protein</fullName>
    </submittedName>
</protein>
<sequence>MGKIVLKEFFKAILLGILIFIVILIIKLTSGHTLAWDYYLLVNFLYTMLYTFTLYGANATVFIAIDKAYNSKKMSVKRVLIGFLASFIVSLACIVFLRLFEDVVIEGESLQEFTAGETLSNYIFSMIITAVVTLVIHLFYLYKNYQENKVKQQKIIAGTASAKFETLKNQIDPHFLFNSLNVLSSLIEENPDNAQRFTTSLSKVYRYVLEQRDKELVSIQEELAFAKTYMNLLKMRFENSIFFQLPETISNPEAKVVPLSLQLLLENTIKHNIVSQKKPLEIRIYEENGYLVVQNDFRKKEVLSSRKGVGLQNIISRYAIISSREVIITQTKTHFTVKLPILTKQVTIMETQTYTDNESSYYKAQKKVEDIKGFYGHLTSYIIVIIGIAILNLITSPQHLWFLYPAMGWGIGVIVHGMSVFNFIPVMGKNWEERKIKEYMEKEQQNKWR</sequence>
<dbReference type="Proteomes" id="UP000825381">
    <property type="component" value="Chromosome"/>
</dbReference>
<dbReference type="EMBL" id="CP080429">
    <property type="protein sequence ID" value="QYJ67446.1"/>
    <property type="molecule type" value="Genomic_DNA"/>
</dbReference>
<evidence type="ECO:0000259" key="3">
    <source>
        <dbReference type="Pfam" id="PF13239"/>
    </source>
</evidence>
<accession>A0ABX8V8U1</accession>
<dbReference type="Gene3D" id="3.30.565.10">
    <property type="entry name" value="Histidine kinase-like ATPase, C-terminal domain"/>
    <property type="match status" value="1"/>
</dbReference>
<keyword evidence="1" id="KW-1133">Transmembrane helix</keyword>
<dbReference type="Pfam" id="PF06580">
    <property type="entry name" value="His_kinase"/>
    <property type="match status" value="1"/>
</dbReference>
<feature type="domain" description="Signal transduction histidine kinase internal region" evidence="2">
    <location>
        <begin position="162"/>
        <end position="240"/>
    </location>
</feature>
<dbReference type="RefSeq" id="WP_220639791.1">
    <property type="nucleotide sequence ID" value="NZ_CP080429.1"/>
</dbReference>